<dbReference type="NCBIfam" id="TIGR00115">
    <property type="entry name" value="tig"/>
    <property type="match status" value="1"/>
</dbReference>
<dbReference type="GO" id="GO:0015031">
    <property type="term" value="P:protein transport"/>
    <property type="evidence" value="ECO:0007669"/>
    <property type="project" value="InterPro"/>
</dbReference>
<evidence type="ECO:0000256" key="1">
    <source>
        <dbReference type="ARBA" id="ARBA00000971"/>
    </source>
</evidence>
<dbReference type="Pfam" id="PF05698">
    <property type="entry name" value="Trigger_C"/>
    <property type="match status" value="1"/>
</dbReference>
<dbReference type="InterPro" id="IPR008881">
    <property type="entry name" value="Trigger_fac_ribosome-bd_bac"/>
</dbReference>
<dbReference type="GO" id="GO:0044183">
    <property type="term" value="F:protein folding chaperone"/>
    <property type="evidence" value="ECO:0007669"/>
    <property type="project" value="TreeGrafter"/>
</dbReference>
<comment type="similarity">
    <text evidence="2">Belongs to the FKBP-type PPIase family. Tig subfamily.</text>
</comment>
<dbReference type="GO" id="GO:0043335">
    <property type="term" value="P:protein unfolding"/>
    <property type="evidence" value="ECO:0007669"/>
    <property type="project" value="TreeGrafter"/>
</dbReference>
<dbReference type="Gene3D" id="3.10.50.40">
    <property type="match status" value="1"/>
</dbReference>
<gene>
    <name evidence="9" type="ORF">METZ01_LOCUS16605</name>
</gene>
<evidence type="ECO:0000259" key="7">
    <source>
        <dbReference type="Pfam" id="PF05697"/>
    </source>
</evidence>
<comment type="catalytic activity">
    <reaction evidence="1">
        <text>[protein]-peptidylproline (omega=180) = [protein]-peptidylproline (omega=0)</text>
        <dbReference type="Rhea" id="RHEA:16237"/>
        <dbReference type="Rhea" id="RHEA-COMP:10747"/>
        <dbReference type="Rhea" id="RHEA-COMP:10748"/>
        <dbReference type="ChEBI" id="CHEBI:83833"/>
        <dbReference type="ChEBI" id="CHEBI:83834"/>
        <dbReference type="EC" id="5.2.1.8"/>
    </reaction>
</comment>
<keyword evidence="6" id="KW-0413">Isomerase</keyword>
<accession>A0A381P9W7</accession>
<dbReference type="EMBL" id="UINC01000924">
    <property type="protein sequence ID" value="SUZ63751.1"/>
    <property type="molecule type" value="Genomic_DNA"/>
</dbReference>
<dbReference type="InterPro" id="IPR036611">
    <property type="entry name" value="Trigger_fac_ribosome-bd_sf"/>
</dbReference>
<evidence type="ECO:0000256" key="2">
    <source>
        <dbReference type="ARBA" id="ARBA00005464"/>
    </source>
</evidence>
<dbReference type="InterPro" id="IPR027304">
    <property type="entry name" value="Trigger_fact/SurA_dom_sf"/>
</dbReference>
<dbReference type="InterPro" id="IPR046357">
    <property type="entry name" value="PPIase_dom_sf"/>
</dbReference>
<dbReference type="PIRSF" id="PIRSF003095">
    <property type="entry name" value="Trigger_factor"/>
    <property type="match status" value="1"/>
</dbReference>
<protein>
    <recommendedName>
        <fullName evidence="3">peptidylprolyl isomerase</fullName>
        <ecNumber evidence="3">5.2.1.8</ecNumber>
    </recommendedName>
</protein>
<dbReference type="Gene3D" id="1.10.3120.10">
    <property type="entry name" value="Trigger factor, C-terminal domain"/>
    <property type="match status" value="1"/>
</dbReference>
<dbReference type="HAMAP" id="MF_00303">
    <property type="entry name" value="Trigger_factor_Tig"/>
    <property type="match status" value="1"/>
</dbReference>
<dbReference type="Gene3D" id="3.30.70.1050">
    <property type="entry name" value="Trigger factor ribosome-binding domain"/>
    <property type="match status" value="1"/>
</dbReference>
<dbReference type="AlphaFoldDB" id="A0A381P9W7"/>
<evidence type="ECO:0000259" key="8">
    <source>
        <dbReference type="Pfam" id="PF05698"/>
    </source>
</evidence>
<dbReference type="PANTHER" id="PTHR30560:SF3">
    <property type="entry name" value="TRIGGER FACTOR-LIKE PROTEIN TIG, CHLOROPLASTIC"/>
    <property type="match status" value="1"/>
</dbReference>
<reference evidence="9" key="1">
    <citation type="submission" date="2018-05" db="EMBL/GenBank/DDBJ databases">
        <authorList>
            <person name="Lanie J.A."/>
            <person name="Ng W.-L."/>
            <person name="Kazmierczak K.M."/>
            <person name="Andrzejewski T.M."/>
            <person name="Davidsen T.M."/>
            <person name="Wayne K.J."/>
            <person name="Tettelin H."/>
            <person name="Glass J.I."/>
            <person name="Rusch D."/>
            <person name="Podicherti R."/>
            <person name="Tsui H.-C.T."/>
            <person name="Winkler M.E."/>
        </authorList>
    </citation>
    <scope>NUCLEOTIDE SEQUENCE</scope>
</reference>
<dbReference type="SUPFAM" id="SSF54534">
    <property type="entry name" value="FKBP-like"/>
    <property type="match status" value="1"/>
</dbReference>
<feature type="domain" description="Trigger factor ribosome-binding bacterial" evidence="7">
    <location>
        <begin position="9"/>
        <end position="151"/>
    </location>
</feature>
<evidence type="ECO:0000256" key="6">
    <source>
        <dbReference type="ARBA" id="ARBA00023235"/>
    </source>
</evidence>
<organism evidence="9">
    <name type="scientific">marine metagenome</name>
    <dbReference type="NCBI Taxonomy" id="408172"/>
    <lineage>
        <taxon>unclassified sequences</taxon>
        <taxon>metagenomes</taxon>
        <taxon>ecological metagenomes</taxon>
    </lineage>
</organism>
<name>A0A381P9W7_9ZZZZ</name>
<dbReference type="Pfam" id="PF05697">
    <property type="entry name" value="Trigger_N"/>
    <property type="match status" value="1"/>
</dbReference>
<sequence>MSVDASSLEISVEEKENWRRSMEVTVPADIVRKEEVRAAEKLASRARLKGFRKGRVPRQVIESRFGGSLRQETLDNLVGEAYKKALALKELRPISEGEIQNIDYQPEEDLVFSIVFDVHPEIEISRLGGFAVERPVTEVTNEHVDKVLDRIREQNGAWKPVDTGSPKDGNLVSVNIKKLDGDQSDEGREYEFILGQGDALPDIEVAIKGLELNKKGEFDISFPDDFPDEDRRGDLERIELTFLGRKELEMPELGDDLAKQAGEFETLDDLKAGVRDDLQKEAGNQAEAVVRGRLLDLLVEANPFDVPVSMVDRYIDGVIGEESKNLEPDKLKDVQDSIRPEAEKAVKRILILEKIAETQSLTATDEEVDARITELAEANDSTTENIYANLQKSGQLEMLKRELTEKKIFSFIEKQSEITDGTAA</sequence>
<evidence type="ECO:0000256" key="3">
    <source>
        <dbReference type="ARBA" id="ARBA00013194"/>
    </source>
</evidence>
<dbReference type="PANTHER" id="PTHR30560">
    <property type="entry name" value="TRIGGER FACTOR CHAPERONE AND PEPTIDYL-PROLYL CIS/TRANS ISOMERASE"/>
    <property type="match status" value="1"/>
</dbReference>
<evidence type="ECO:0000256" key="5">
    <source>
        <dbReference type="ARBA" id="ARBA00023186"/>
    </source>
</evidence>
<dbReference type="EC" id="5.2.1.8" evidence="3"/>
<keyword evidence="4" id="KW-0697">Rotamase</keyword>
<dbReference type="InterPro" id="IPR037041">
    <property type="entry name" value="Trigger_fac_C_sf"/>
</dbReference>
<dbReference type="GO" id="GO:0051083">
    <property type="term" value="P:'de novo' cotranslational protein folding"/>
    <property type="evidence" value="ECO:0007669"/>
    <property type="project" value="TreeGrafter"/>
</dbReference>
<dbReference type="InterPro" id="IPR005215">
    <property type="entry name" value="Trig_fac"/>
</dbReference>
<dbReference type="SUPFAM" id="SSF102735">
    <property type="entry name" value="Trigger factor ribosome-binding domain"/>
    <property type="match status" value="1"/>
</dbReference>
<evidence type="ECO:0000313" key="9">
    <source>
        <dbReference type="EMBL" id="SUZ63751.1"/>
    </source>
</evidence>
<proteinExistence type="inferred from homology"/>
<evidence type="ECO:0000256" key="4">
    <source>
        <dbReference type="ARBA" id="ARBA00023110"/>
    </source>
</evidence>
<feature type="domain" description="Trigger factor C-terminal" evidence="8">
    <location>
        <begin position="266"/>
        <end position="412"/>
    </location>
</feature>
<dbReference type="SUPFAM" id="SSF109998">
    <property type="entry name" value="Triger factor/SurA peptide-binding domain-like"/>
    <property type="match status" value="1"/>
</dbReference>
<dbReference type="GO" id="GO:0043022">
    <property type="term" value="F:ribosome binding"/>
    <property type="evidence" value="ECO:0007669"/>
    <property type="project" value="TreeGrafter"/>
</dbReference>
<dbReference type="InterPro" id="IPR008880">
    <property type="entry name" value="Trigger_fac_C"/>
</dbReference>
<dbReference type="GO" id="GO:0003755">
    <property type="term" value="F:peptidyl-prolyl cis-trans isomerase activity"/>
    <property type="evidence" value="ECO:0007669"/>
    <property type="project" value="UniProtKB-KW"/>
</dbReference>
<keyword evidence="5" id="KW-0143">Chaperone</keyword>